<geneLocation type="plasmid" evidence="2">
    <name>p93-531-1</name>
</geneLocation>
<protein>
    <submittedName>
        <fullName evidence="2">Uncharacterized protein</fullName>
    </submittedName>
</protein>
<feature type="transmembrane region" description="Helical" evidence="1">
    <location>
        <begin position="50"/>
        <end position="68"/>
    </location>
</feature>
<accession>A0A142CN90</accession>
<reference evidence="2" key="1">
    <citation type="journal article" date="2016" name="Nat. Microbiol.">
        <title>Global phylogeography and evolutionary history of Shigella dysenteriae type 1.</title>
        <authorList>
            <person name="Njamkepo E."/>
            <person name="Fawal N."/>
            <person name="Tran-Dien A."/>
            <person name="Hawkey J."/>
            <person name="Strockbine N."/>
            <person name="Jenkins C."/>
            <person name="Talukder K.A."/>
            <person name="Bercion R."/>
            <person name="Kuleshov K."/>
            <person name="Kolinska R."/>
            <person name="Russell J.E."/>
            <person name="Kaftyreva L."/>
            <person name="Accou-Demartin M."/>
            <person name="Karas A."/>
            <person name="Vandenberg O."/>
            <person name="Mather A.E."/>
            <person name="Mason C.J."/>
            <person name="Page A.J."/>
            <person name="Ramamurthy T."/>
            <person name="Bizet C."/>
            <person name="Gamian A."/>
            <person name="Carle I."/>
            <person name="Sow A.G."/>
            <person name="Bouchier C."/>
            <person name="Wester A.L."/>
            <person name="Lejay-Collin M."/>
            <person name="Fonkoua M.C."/>
            <person name="Hello S.L."/>
            <person name="Blaser M.J."/>
            <person name="Jernberg C."/>
            <person name="Ruckly C."/>
            <person name="Merens A."/>
            <person name="Page A.L."/>
            <person name="Aslett M."/>
            <person name="Roggentin P."/>
            <person name="Fruth A."/>
            <person name="Denamur E."/>
            <person name="Venkatesan M."/>
            <person name="Bercovier H."/>
            <person name="Bodhidatta L."/>
            <person name="Chiou C.S."/>
            <person name="Clermont D."/>
            <person name="Colonna B."/>
            <person name="Egorova S."/>
            <person name="Pazhani G.P."/>
            <person name="Ezernitchi A.V."/>
            <person name="Guigon G."/>
            <person name="Harris S.R."/>
            <person name="Izumiya H."/>
            <person name="Korzeniowska-Kowal A."/>
            <person name="Lutynska A."/>
            <person name="Gouali M."/>
            <person name="Grimont F."/>
            <person name="Langendorf C."/>
            <person name="Marejkova M."/>
            <person name="Peterson L.A."/>
            <person name="Perez-Perez G."/>
            <person name="Ngandjio A."/>
            <person name="Podkolzin A."/>
            <person name="Souche E."/>
            <person name="Makarova M."/>
            <person name="Shipulin G.A."/>
            <person name="Ye C."/>
            <person name="Zemlickova H."/>
            <person name="Herpay M."/>
            <person name="Grimont P.A."/>
            <person name="Parkhill J."/>
            <person name="Sansonetti P."/>
            <person name="Holt K.E."/>
            <person name="Brisse S."/>
            <person name="Thomson N.R."/>
            <person name="Weill F.X."/>
        </authorList>
    </citation>
    <scope>NUCLEOTIDE SEQUENCE</scope>
    <source>
        <strain evidence="2">93-531-1</strain>
        <plasmid evidence="2">p93-531-1</plasmid>
    </source>
</reference>
<sequence length="73" mass="8122">MINSIAFNLIALCIIYISSLFKKSNFRIFYITVSTCSLLLSCVPNKYGMIGIAALVFTTMLGPLLIILEDNKQ</sequence>
<feature type="transmembrane region" description="Helical" evidence="1">
    <location>
        <begin position="5"/>
        <end position="21"/>
    </location>
</feature>
<keyword evidence="1" id="KW-0472">Membrane</keyword>
<name>A0A142CN90_SHIDY</name>
<feature type="transmembrane region" description="Helical" evidence="1">
    <location>
        <begin position="27"/>
        <end position="43"/>
    </location>
</feature>
<keyword evidence="1" id="KW-1133">Transmembrane helix</keyword>
<keyword evidence="1" id="KW-0812">Transmembrane</keyword>
<proteinExistence type="predicted"/>
<evidence type="ECO:0000313" key="2">
    <source>
        <dbReference type="EMBL" id="AMQ12035.1"/>
    </source>
</evidence>
<dbReference type="AlphaFoldDB" id="A0A142CN90"/>
<keyword evidence="2" id="KW-0614">Plasmid</keyword>
<organism evidence="2">
    <name type="scientific">Shigella dysenteriae 1</name>
    <dbReference type="NCBI Taxonomy" id="984897"/>
    <lineage>
        <taxon>Bacteria</taxon>
        <taxon>Pseudomonadati</taxon>
        <taxon>Pseudomonadota</taxon>
        <taxon>Gammaproteobacteria</taxon>
        <taxon>Enterobacterales</taxon>
        <taxon>Enterobacteriaceae</taxon>
        <taxon>Shigella</taxon>
    </lineage>
</organism>
<evidence type="ECO:0000256" key="1">
    <source>
        <dbReference type="SAM" id="Phobius"/>
    </source>
</evidence>
<dbReference type="EMBL" id="KT754165">
    <property type="protein sequence ID" value="AMQ12035.1"/>
    <property type="molecule type" value="Genomic_DNA"/>
</dbReference>